<dbReference type="InterPro" id="IPR029063">
    <property type="entry name" value="SAM-dependent_MTases_sf"/>
</dbReference>
<reference evidence="7 8" key="1">
    <citation type="submission" date="2019-06" db="EMBL/GenBank/DDBJ databases">
        <title>Sequencing the genomes of 1000 actinobacteria strains.</title>
        <authorList>
            <person name="Klenk H.-P."/>
        </authorList>
    </citation>
    <scope>NUCLEOTIDE SEQUENCE [LARGE SCALE GENOMIC DNA]</scope>
    <source>
        <strain evidence="7 8">DSM 24617</strain>
    </source>
</reference>
<protein>
    <submittedName>
        <fullName evidence="7">23S rRNA (Adenine-N6)-dimethyltransferase</fullName>
    </submittedName>
</protein>
<evidence type="ECO:0000313" key="7">
    <source>
        <dbReference type="EMBL" id="TQL32029.1"/>
    </source>
</evidence>
<feature type="binding site" evidence="5">
    <location>
        <position position="18"/>
    </location>
    <ligand>
        <name>S-adenosyl-L-methionine</name>
        <dbReference type="ChEBI" id="CHEBI:59789"/>
    </ligand>
</feature>
<dbReference type="Gene3D" id="3.40.50.150">
    <property type="entry name" value="Vaccinia Virus protein VP39"/>
    <property type="match status" value="1"/>
</dbReference>
<dbReference type="AlphaFoldDB" id="A0A542X888"/>
<evidence type="ECO:0000256" key="3">
    <source>
        <dbReference type="ARBA" id="ARBA00022691"/>
    </source>
</evidence>
<evidence type="ECO:0000256" key="5">
    <source>
        <dbReference type="PROSITE-ProRule" id="PRU01026"/>
    </source>
</evidence>
<feature type="domain" description="Ribosomal RNA adenine methylase transferase N-terminal" evidence="6">
    <location>
        <begin position="23"/>
        <end position="184"/>
    </location>
</feature>
<organism evidence="7 8">
    <name type="scientific">Barrientosiimonas humi</name>
    <dbReference type="NCBI Taxonomy" id="999931"/>
    <lineage>
        <taxon>Bacteria</taxon>
        <taxon>Bacillati</taxon>
        <taxon>Actinomycetota</taxon>
        <taxon>Actinomycetes</taxon>
        <taxon>Micrococcales</taxon>
        <taxon>Dermacoccaceae</taxon>
        <taxon>Barrientosiimonas</taxon>
    </lineage>
</organism>
<comment type="caution">
    <text evidence="7">The sequence shown here is derived from an EMBL/GenBank/DDBJ whole genome shotgun (WGS) entry which is preliminary data.</text>
</comment>
<feature type="binding site" evidence="5">
    <location>
        <position position="103"/>
    </location>
    <ligand>
        <name>S-adenosyl-L-methionine</name>
        <dbReference type="ChEBI" id="CHEBI:59789"/>
    </ligand>
</feature>
<dbReference type="Pfam" id="PF00398">
    <property type="entry name" value="RrnaAD"/>
    <property type="match status" value="1"/>
</dbReference>
<keyword evidence="3 5" id="KW-0949">S-adenosyl-L-methionine</keyword>
<dbReference type="SMART" id="SM00650">
    <property type="entry name" value="rADc"/>
    <property type="match status" value="1"/>
</dbReference>
<dbReference type="PANTHER" id="PTHR11727:SF7">
    <property type="entry name" value="DIMETHYLADENOSINE TRANSFERASE-RELATED"/>
    <property type="match status" value="1"/>
</dbReference>
<evidence type="ECO:0000259" key="6">
    <source>
        <dbReference type="SMART" id="SM00650"/>
    </source>
</evidence>
<feature type="binding site" evidence="5">
    <location>
        <position position="63"/>
    </location>
    <ligand>
        <name>S-adenosyl-L-methionine</name>
        <dbReference type="ChEBI" id="CHEBI:59789"/>
    </ligand>
</feature>
<dbReference type="SUPFAM" id="SSF53335">
    <property type="entry name" value="S-adenosyl-L-methionine-dependent methyltransferases"/>
    <property type="match status" value="1"/>
</dbReference>
<keyword evidence="2 5" id="KW-0808">Transferase</keyword>
<accession>A0A542X888</accession>
<sequence>MSRQHHRPGPHELGQNDLVDRRTITAVVALARECGGPYVEWAAGRGALTRPLARIGAPLHVVELDPRRVAALERAALGPHVCIGAGDILRHAPPAGTRTLVANLPFHVTTPALRHLLRETHWQHALLITQWEVARKRAGVGGATQLTAQWWPWVDTGLVQRIPATAFRPVPSVDAGLLHLRRRPEPLLPASEQRDYHEFVRRVFGGRGRHLAQILTGAGVSREAANRLAAQRRPGALPRDLDAATWVAAYRSRRT</sequence>
<dbReference type="Proteomes" id="UP000318336">
    <property type="component" value="Unassembled WGS sequence"/>
</dbReference>
<dbReference type="InterPro" id="IPR001737">
    <property type="entry name" value="KsgA/Erm"/>
</dbReference>
<evidence type="ECO:0000256" key="1">
    <source>
        <dbReference type="ARBA" id="ARBA00022603"/>
    </source>
</evidence>
<evidence type="ECO:0000256" key="2">
    <source>
        <dbReference type="ARBA" id="ARBA00022679"/>
    </source>
</evidence>
<dbReference type="RefSeq" id="WP_142004184.1">
    <property type="nucleotide sequence ID" value="NZ_CAJTBP010000001.1"/>
</dbReference>
<feature type="binding site" evidence="5">
    <location>
        <position position="16"/>
    </location>
    <ligand>
        <name>S-adenosyl-L-methionine</name>
        <dbReference type="ChEBI" id="CHEBI:59789"/>
    </ligand>
</feature>
<dbReference type="EMBL" id="VFOK01000001">
    <property type="protein sequence ID" value="TQL32029.1"/>
    <property type="molecule type" value="Genomic_DNA"/>
</dbReference>
<evidence type="ECO:0000313" key="8">
    <source>
        <dbReference type="Proteomes" id="UP000318336"/>
    </source>
</evidence>
<keyword evidence="8" id="KW-1185">Reference proteome</keyword>
<dbReference type="InterPro" id="IPR020598">
    <property type="entry name" value="rRNA_Ade_methylase_Trfase_N"/>
</dbReference>
<gene>
    <name evidence="7" type="ORF">FB554_0144</name>
</gene>
<comment type="caution">
    <text evidence="5">Lacks conserved residue(s) required for the propagation of feature annotation.</text>
</comment>
<comment type="similarity">
    <text evidence="5">Belongs to the class I-like SAM-binding methyltransferase superfamily. rRNA adenine N(6)-methyltransferase family.</text>
</comment>
<keyword evidence="4 5" id="KW-0694">RNA-binding</keyword>
<feature type="binding site" evidence="5">
    <location>
        <position position="87"/>
    </location>
    <ligand>
        <name>S-adenosyl-L-methionine</name>
        <dbReference type="ChEBI" id="CHEBI:59789"/>
    </ligand>
</feature>
<dbReference type="PANTHER" id="PTHR11727">
    <property type="entry name" value="DIMETHYLADENOSINE TRANSFERASE"/>
    <property type="match status" value="1"/>
</dbReference>
<keyword evidence="1 5" id="KW-0489">Methyltransferase</keyword>
<dbReference type="GO" id="GO:0000179">
    <property type="term" value="F:rRNA (adenine-N6,N6-)-dimethyltransferase activity"/>
    <property type="evidence" value="ECO:0007669"/>
    <property type="project" value="UniProtKB-UniRule"/>
</dbReference>
<dbReference type="GO" id="GO:0005829">
    <property type="term" value="C:cytosol"/>
    <property type="evidence" value="ECO:0007669"/>
    <property type="project" value="TreeGrafter"/>
</dbReference>
<dbReference type="GO" id="GO:0003723">
    <property type="term" value="F:RNA binding"/>
    <property type="evidence" value="ECO:0007669"/>
    <property type="project" value="UniProtKB-UniRule"/>
</dbReference>
<proteinExistence type="inferred from homology"/>
<name>A0A542X888_9MICO</name>
<dbReference type="PROSITE" id="PS51689">
    <property type="entry name" value="SAM_RNA_A_N6_MT"/>
    <property type="match status" value="1"/>
</dbReference>
<dbReference type="OrthoDB" id="3616874at2"/>
<evidence type="ECO:0000256" key="4">
    <source>
        <dbReference type="ARBA" id="ARBA00022884"/>
    </source>
</evidence>